<dbReference type="EMBL" id="FNCJ01000009">
    <property type="protein sequence ID" value="SDH35152.1"/>
    <property type="molecule type" value="Genomic_DNA"/>
</dbReference>
<evidence type="ECO:0008006" key="4">
    <source>
        <dbReference type="Google" id="ProtNLM"/>
    </source>
</evidence>
<protein>
    <recommendedName>
        <fullName evidence="4">DUF4019 domain-containing protein</fullName>
    </recommendedName>
</protein>
<dbReference type="Pfam" id="PF13211">
    <property type="entry name" value="DUF4019"/>
    <property type="match status" value="1"/>
</dbReference>
<dbReference type="Proteomes" id="UP000199706">
    <property type="component" value="Unassembled WGS sequence"/>
</dbReference>
<feature type="signal peptide" evidence="1">
    <location>
        <begin position="1"/>
        <end position="41"/>
    </location>
</feature>
<keyword evidence="1" id="KW-0732">Signal</keyword>
<dbReference type="AlphaFoldDB" id="A0A1G8BPM9"/>
<evidence type="ECO:0000256" key="1">
    <source>
        <dbReference type="SAM" id="SignalP"/>
    </source>
</evidence>
<dbReference type="InterPro" id="IPR025091">
    <property type="entry name" value="DUF4019"/>
</dbReference>
<evidence type="ECO:0000313" key="2">
    <source>
        <dbReference type="EMBL" id="SDH35152.1"/>
    </source>
</evidence>
<sequence length="176" mass="19127">MKTYFSLDRLARPTRPSTAARLAATLTAACVMVCGSTLALAEQGTSADELLNDANQVLQQLDGNHYAALWQDAAPFVKASLPQERFASQLQQARQSVGAVTRRGWASVTRIQYSGAKGIPDGLYANVDFATTLTSGRTMFEMLSFRLGDDGQWHLTGYVPRQTQDRGATQNQIATP</sequence>
<accession>A0A1G8BPM9</accession>
<evidence type="ECO:0000313" key="3">
    <source>
        <dbReference type="Proteomes" id="UP000199706"/>
    </source>
</evidence>
<gene>
    <name evidence="2" type="ORF">SAMN05216466_109118</name>
</gene>
<reference evidence="2 3" key="1">
    <citation type="submission" date="2016-10" db="EMBL/GenBank/DDBJ databases">
        <authorList>
            <person name="de Groot N.N."/>
        </authorList>
    </citation>
    <scope>NUCLEOTIDE SEQUENCE [LARGE SCALE GENOMIC DNA]</scope>
    <source>
        <strain evidence="2 3">LMG 2247</strain>
    </source>
</reference>
<name>A0A1G8BPM9_9BURK</name>
<proteinExistence type="predicted"/>
<organism evidence="2 3">
    <name type="scientific">Paraburkholderia phenazinium</name>
    <dbReference type="NCBI Taxonomy" id="60549"/>
    <lineage>
        <taxon>Bacteria</taxon>
        <taxon>Pseudomonadati</taxon>
        <taxon>Pseudomonadota</taxon>
        <taxon>Betaproteobacteria</taxon>
        <taxon>Burkholderiales</taxon>
        <taxon>Burkholderiaceae</taxon>
        <taxon>Paraburkholderia</taxon>
    </lineage>
</organism>
<feature type="chain" id="PRO_5011500918" description="DUF4019 domain-containing protein" evidence="1">
    <location>
        <begin position="42"/>
        <end position="176"/>
    </location>
</feature>